<dbReference type="Gramene" id="Potri.011G160250.3.v4.1">
    <property type="protein sequence ID" value="Potri.011G160250.3.v4.1"/>
    <property type="gene ID" value="Potri.011G160250.v4.1"/>
</dbReference>
<dbReference type="Proteomes" id="UP000006729">
    <property type="component" value="Chromosome 11"/>
</dbReference>
<evidence type="ECO:0000256" key="1">
    <source>
        <dbReference type="SAM" id="Phobius"/>
    </source>
</evidence>
<feature type="transmembrane region" description="Helical" evidence="1">
    <location>
        <begin position="60"/>
        <end position="82"/>
    </location>
</feature>
<dbReference type="Gramene" id="Potri.011G160250.2.v4.1">
    <property type="protein sequence ID" value="Potri.011G160250.2.v4.1"/>
    <property type="gene ID" value="Potri.011G160250.v4.1"/>
</dbReference>
<sequence length="134" mass="15044">MLAARVPTRHRSWRRVKPRAAADAGKMVGSAQLLPLFSAGGAVTCKTKKKHKSQQQAAPFHLGFFFICILQIRFSGLCFYSVSSRRQGRGHGPEGRHCWRREERLRVLLLPLGAVRPVVKEIGCCCWWPVCGLC</sequence>
<gene>
    <name evidence="2" type="ORF">POPTR_011G160801</name>
</gene>
<keyword evidence="1" id="KW-0472">Membrane</keyword>
<dbReference type="Gramene" id="Potri.011G160250.1.v4.1">
    <property type="protein sequence ID" value="Potri.011G160250.1.v4.1"/>
    <property type="gene ID" value="Potri.011G160250.v4.1"/>
</dbReference>
<keyword evidence="1" id="KW-0812">Transmembrane</keyword>
<keyword evidence="3" id="KW-1185">Reference proteome</keyword>
<proteinExistence type="predicted"/>
<organism evidence="2 3">
    <name type="scientific">Populus trichocarpa</name>
    <name type="common">Western balsam poplar</name>
    <name type="synonym">Populus balsamifera subsp. trichocarpa</name>
    <dbReference type="NCBI Taxonomy" id="3694"/>
    <lineage>
        <taxon>Eukaryota</taxon>
        <taxon>Viridiplantae</taxon>
        <taxon>Streptophyta</taxon>
        <taxon>Embryophyta</taxon>
        <taxon>Tracheophyta</taxon>
        <taxon>Spermatophyta</taxon>
        <taxon>Magnoliopsida</taxon>
        <taxon>eudicotyledons</taxon>
        <taxon>Gunneridae</taxon>
        <taxon>Pentapetalae</taxon>
        <taxon>rosids</taxon>
        <taxon>fabids</taxon>
        <taxon>Malpighiales</taxon>
        <taxon>Salicaceae</taxon>
        <taxon>Saliceae</taxon>
        <taxon>Populus</taxon>
    </lineage>
</organism>
<reference evidence="2 3" key="1">
    <citation type="journal article" date="2006" name="Science">
        <title>The genome of black cottonwood, Populus trichocarpa (Torr. &amp; Gray).</title>
        <authorList>
            <person name="Tuskan G.A."/>
            <person name="Difazio S."/>
            <person name="Jansson S."/>
            <person name="Bohlmann J."/>
            <person name="Grigoriev I."/>
            <person name="Hellsten U."/>
            <person name="Putnam N."/>
            <person name="Ralph S."/>
            <person name="Rombauts S."/>
            <person name="Salamov A."/>
            <person name="Schein J."/>
            <person name="Sterck L."/>
            <person name="Aerts A."/>
            <person name="Bhalerao R.R."/>
            <person name="Bhalerao R.P."/>
            <person name="Blaudez D."/>
            <person name="Boerjan W."/>
            <person name="Brun A."/>
            <person name="Brunner A."/>
            <person name="Busov V."/>
            <person name="Campbell M."/>
            <person name="Carlson J."/>
            <person name="Chalot M."/>
            <person name="Chapman J."/>
            <person name="Chen G.L."/>
            <person name="Cooper D."/>
            <person name="Coutinho P.M."/>
            <person name="Couturier J."/>
            <person name="Covert S."/>
            <person name="Cronk Q."/>
            <person name="Cunningham R."/>
            <person name="Davis J."/>
            <person name="Degroeve S."/>
            <person name="Dejardin A."/>
            <person name="Depamphilis C."/>
            <person name="Detter J."/>
            <person name="Dirks B."/>
            <person name="Dubchak I."/>
            <person name="Duplessis S."/>
            <person name="Ehlting J."/>
            <person name="Ellis B."/>
            <person name="Gendler K."/>
            <person name="Goodstein D."/>
            <person name="Gribskov M."/>
            <person name="Grimwood J."/>
            <person name="Groover A."/>
            <person name="Gunter L."/>
            <person name="Hamberger B."/>
            <person name="Heinze B."/>
            <person name="Helariutta Y."/>
            <person name="Henrissat B."/>
            <person name="Holligan D."/>
            <person name="Holt R."/>
            <person name="Huang W."/>
            <person name="Islam-Faridi N."/>
            <person name="Jones S."/>
            <person name="Jones-Rhoades M."/>
            <person name="Jorgensen R."/>
            <person name="Joshi C."/>
            <person name="Kangasjarvi J."/>
            <person name="Karlsson J."/>
            <person name="Kelleher C."/>
            <person name="Kirkpatrick R."/>
            <person name="Kirst M."/>
            <person name="Kohler A."/>
            <person name="Kalluri U."/>
            <person name="Larimer F."/>
            <person name="Leebens-Mack J."/>
            <person name="Leple J.C."/>
            <person name="Locascio P."/>
            <person name="Lou Y."/>
            <person name="Lucas S."/>
            <person name="Martin F."/>
            <person name="Montanini B."/>
            <person name="Napoli C."/>
            <person name="Nelson D.R."/>
            <person name="Nelson C."/>
            <person name="Nieminen K."/>
            <person name="Nilsson O."/>
            <person name="Pereda V."/>
            <person name="Peter G."/>
            <person name="Philippe R."/>
            <person name="Pilate G."/>
            <person name="Poliakov A."/>
            <person name="Razumovskaya J."/>
            <person name="Richardson P."/>
            <person name="Rinaldi C."/>
            <person name="Ritland K."/>
            <person name="Rouze P."/>
            <person name="Ryaboy D."/>
            <person name="Schmutz J."/>
            <person name="Schrader J."/>
            <person name="Segerman B."/>
            <person name="Shin H."/>
            <person name="Siddiqui A."/>
            <person name="Sterky F."/>
            <person name="Terry A."/>
            <person name="Tsai C.J."/>
            <person name="Uberbacher E."/>
            <person name="Unneberg P."/>
            <person name="Vahala J."/>
            <person name="Wall K."/>
            <person name="Wessler S."/>
            <person name="Yang G."/>
            <person name="Yin T."/>
            <person name="Douglas C."/>
            <person name="Marra M."/>
            <person name="Sandberg G."/>
            <person name="Van de Peer Y."/>
            <person name="Rokhsar D."/>
        </authorList>
    </citation>
    <scope>NUCLEOTIDE SEQUENCE [LARGE SCALE GENOMIC DNA]</scope>
    <source>
        <strain evidence="3">cv. Nisqually</strain>
    </source>
</reference>
<dbReference type="EMBL" id="CM009300">
    <property type="protein sequence ID" value="RQO98034.1"/>
    <property type="molecule type" value="Genomic_DNA"/>
</dbReference>
<keyword evidence="1" id="KW-1133">Transmembrane helix</keyword>
<accession>A0A3N7HGC1</accession>
<protein>
    <submittedName>
        <fullName evidence="2">Uncharacterized protein</fullName>
    </submittedName>
</protein>
<evidence type="ECO:0000313" key="3">
    <source>
        <dbReference type="Proteomes" id="UP000006729"/>
    </source>
</evidence>
<dbReference type="AlphaFoldDB" id="A0A3N7HGC1"/>
<evidence type="ECO:0000313" key="2">
    <source>
        <dbReference type="EMBL" id="RQO98034.1"/>
    </source>
</evidence>
<dbReference type="InParanoid" id="A0A3N7HGC1"/>
<name>A0A3N7HGC1_POPTR</name>